<evidence type="ECO:0000313" key="3">
    <source>
        <dbReference type="Proteomes" id="UP000000376"/>
    </source>
</evidence>
<keyword evidence="1" id="KW-0472">Membrane</keyword>
<evidence type="ECO:0000313" key="2">
    <source>
        <dbReference type="EMBL" id="ADH93392.1"/>
    </source>
</evidence>
<keyword evidence="3" id="KW-1185">Reference proteome</keyword>
<feature type="transmembrane region" description="Helical" evidence="1">
    <location>
        <begin position="42"/>
        <end position="62"/>
    </location>
</feature>
<organism evidence="2 3">
    <name type="scientific">Arcanobacterium haemolyticum (strain ATCC 9345 / DSM 20595 / CCM 5947 / CCUG 17215 / LMG 16163 / NBRC 15585 / NCTC 8452 / 11018)</name>
    <dbReference type="NCBI Taxonomy" id="644284"/>
    <lineage>
        <taxon>Bacteria</taxon>
        <taxon>Bacillati</taxon>
        <taxon>Actinomycetota</taxon>
        <taxon>Actinomycetes</taxon>
        <taxon>Actinomycetales</taxon>
        <taxon>Actinomycetaceae</taxon>
        <taxon>Arcanobacterium</taxon>
    </lineage>
</organism>
<dbReference type="EMBL" id="CP002045">
    <property type="protein sequence ID" value="ADH93392.1"/>
    <property type="molecule type" value="Genomic_DNA"/>
</dbReference>
<dbReference type="HOGENOM" id="CLU_1861052_0_0_11"/>
<dbReference type="Proteomes" id="UP000000376">
    <property type="component" value="Chromosome"/>
</dbReference>
<keyword evidence="1" id="KW-0812">Transmembrane</keyword>
<dbReference type="STRING" id="644284.Arch_1710"/>
<accession>D7BL62</accession>
<evidence type="ECO:0000256" key="1">
    <source>
        <dbReference type="SAM" id="Phobius"/>
    </source>
</evidence>
<gene>
    <name evidence="2" type="ordered locus">Arch_1710</name>
</gene>
<name>D7BL62_ARCHD</name>
<reference evidence="2 3" key="1">
    <citation type="journal article" date="2010" name="Stand. Genomic Sci.">
        <title>Complete genome sequence of Arcanobacterium haemolyticum type strain (11018).</title>
        <authorList>
            <person name="Yasawong M."/>
            <person name="Teshima H."/>
            <person name="Lapidus A."/>
            <person name="Nolan M."/>
            <person name="Lucas S."/>
            <person name="Glavina Del Rio T."/>
            <person name="Tice H."/>
            <person name="Cheng J."/>
            <person name="Bruce D."/>
            <person name="Detter C."/>
            <person name="Tapia R."/>
            <person name="Han C."/>
            <person name="Goodwin L."/>
            <person name="Pitluck S."/>
            <person name="Liolios K."/>
            <person name="Ivanova N."/>
            <person name="Mavromatis K."/>
            <person name="Mikhailova N."/>
            <person name="Pati A."/>
            <person name="Chen A."/>
            <person name="Palaniappan K."/>
            <person name="Land M."/>
            <person name="Hauser L."/>
            <person name="Chang Y."/>
            <person name="Jeffries C."/>
            <person name="Rohde M."/>
            <person name="Sikorski J."/>
            <person name="Pukall R."/>
            <person name="Goker M."/>
            <person name="Woyke T."/>
            <person name="Bristow J."/>
            <person name="Eisen J."/>
            <person name="Markowitz V."/>
            <person name="Hugenholtz P."/>
            <person name="Kyrpides N."/>
            <person name="Klenk H."/>
        </authorList>
    </citation>
    <scope>NUCLEOTIDE SEQUENCE [LARGE SCALE GENOMIC DNA]</scope>
    <source>
        <strain evidence="3">ATCC 9345 / DSM 20595 / CCUG 17215 / LMG 16163 / NBRC 15585 / NCTC 8452 / 11018</strain>
    </source>
</reference>
<evidence type="ECO:0008006" key="4">
    <source>
        <dbReference type="Google" id="ProtNLM"/>
    </source>
</evidence>
<keyword evidence="1" id="KW-1133">Transmembrane helix</keyword>
<dbReference type="KEGG" id="ahe:Arch_1710"/>
<protein>
    <recommendedName>
        <fullName evidence="4">TadE family protein</fullName>
    </recommendedName>
</protein>
<dbReference type="AlphaFoldDB" id="D7BL62"/>
<proteinExistence type="predicted"/>
<sequence>MVNRKVNHKVKRVVNRQTKPASNRYLSSREVGMVSVETALSIGPLIAVVGLLLMPLFGWIYAADAGNSAREIAREYAIHHDAAARISRAESEGKVVRIRQDGNYIDVTVTRKLPAAMSWLGVNLSGSHRMMVEPNGY</sequence>